<evidence type="ECO:0000313" key="3">
    <source>
        <dbReference type="EMBL" id="CAA9360846.1"/>
    </source>
</evidence>
<organism evidence="3">
    <name type="scientific">uncultured Gemmatimonadota bacterium</name>
    <dbReference type="NCBI Taxonomy" id="203437"/>
    <lineage>
        <taxon>Bacteria</taxon>
        <taxon>Pseudomonadati</taxon>
        <taxon>Gemmatimonadota</taxon>
        <taxon>environmental samples</taxon>
    </lineage>
</organism>
<evidence type="ECO:0008006" key="4">
    <source>
        <dbReference type="Google" id="ProtNLM"/>
    </source>
</evidence>
<feature type="signal peptide" evidence="2">
    <location>
        <begin position="1"/>
        <end position="17"/>
    </location>
</feature>
<evidence type="ECO:0000256" key="2">
    <source>
        <dbReference type="SAM" id="SignalP"/>
    </source>
</evidence>
<feature type="region of interest" description="Disordered" evidence="1">
    <location>
        <begin position="142"/>
        <end position="175"/>
    </location>
</feature>
<accession>A0A6J4ML15</accession>
<feature type="compositionally biased region" description="Basic and acidic residues" evidence="1">
    <location>
        <begin position="162"/>
        <end position="175"/>
    </location>
</feature>
<dbReference type="EMBL" id="CADCTW010000203">
    <property type="protein sequence ID" value="CAA9360846.1"/>
    <property type="molecule type" value="Genomic_DNA"/>
</dbReference>
<name>A0A6J4ML15_9BACT</name>
<keyword evidence="2" id="KW-0732">Signal</keyword>
<feature type="chain" id="PRO_5026741759" description="Outer membrane lipoprotein BamD-like domain-containing protein" evidence="2">
    <location>
        <begin position="18"/>
        <end position="195"/>
    </location>
</feature>
<proteinExistence type="predicted"/>
<sequence>MRTLFILLAALFLPACATLRGGRSDAGERTRLWQAAHAAYHQDSFRVAAAAFQRLATDYPRTPEGHEARFYLGVLSLEPRSAVDLTIARQHLQLYVGADTMQETRGYHGREAASLLRLVSELQRPCDVRVGALACETRVVTRPGAPEPAAPTGGSENSAEAARLRREVAERDQTIKDLREELQRIRNTLAPRRQP</sequence>
<protein>
    <recommendedName>
        <fullName evidence="4">Outer membrane lipoprotein BamD-like domain-containing protein</fullName>
    </recommendedName>
</protein>
<evidence type="ECO:0000256" key="1">
    <source>
        <dbReference type="SAM" id="MobiDB-lite"/>
    </source>
</evidence>
<gene>
    <name evidence="3" type="ORF">AVDCRST_MAG68-4766</name>
</gene>
<dbReference type="AlphaFoldDB" id="A0A6J4ML15"/>
<reference evidence="3" key="1">
    <citation type="submission" date="2020-02" db="EMBL/GenBank/DDBJ databases">
        <authorList>
            <person name="Meier V. D."/>
        </authorList>
    </citation>
    <scope>NUCLEOTIDE SEQUENCE</scope>
    <source>
        <strain evidence="3">AVDCRST_MAG68</strain>
    </source>
</reference>